<protein>
    <submittedName>
        <fullName evidence="1">Uncharacterized protein</fullName>
    </submittedName>
</protein>
<evidence type="ECO:0000313" key="1">
    <source>
        <dbReference type="EMBL" id="KAE8261663.1"/>
    </source>
</evidence>
<dbReference type="EMBL" id="LWDD02000335">
    <property type="protein sequence ID" value="KAE8261663.1"/>
    <property type="molecule type" value="Genomic_DNA"/>
</dbReference>
<comment type="caution">
    <text evidence="1">The sequence shown here is derived from an EMBL/GenBank/DDBJ whole genome shotgun (WGS) entry which is preliminary data.</text>
</comment>
<proteinExistence type="predicted"/>
<name>A0A177V279_9BASI</name>
<organism evidence="1 2">
    <name type="scientific">Tilletia caries</name>
    <name type="common">wheat bunt fungus</name>
    <dbReference type="NCBI Taxonomy" id="13290"/>
    <lineage>
        <taxon>Eukaryota</taxon>
        <taxon>Fungi</taxon>
        <taxon>Dikarya</taxon>
        <taxon>Basidiomycota</taxon>
        <taxon>Ustilaginomycotina</taxon>
        <taxon>Exobasidiomycetes</taxon>
        <taxon>Tilletiales</taxon>
        <taxon>Tilletiaceae</taxon>
        <taxon>Tilletia</taxon>
    </lineage>
</organism>
<dbReference type="Proteomes" id="UP000077671">
    <property type="component" value="Unassembled WGS sequence"/>
</dbReference>
<dbReference type="AlphaFoldDB" id="A0A177V279"/>
<reference evidence="1" key="2">
    <citation type="journal article" date="2019" name="IMA Fungus">
        <title>Genome sequencing and comparison of five Tilletia species to identify candidate genes for the detection of regulated species infecting wheat.</title>
        <authorList>
            <person name="Nguyen H.D.T."/>
            <person name="Sultana T."/>
            <person name="Kesanakurti P."/>
            <person name="Hambleton S."/>
        </authorList>
    </citation>
    <scope>NUCLEOTIDE SEQUENCE</scope>
    <source>
        <strain evidence="1">DAOMC 238032</strain>
    </source>
</reference>
<accession>A0A177V279</accession>
<gene>
    <name evidence="1" type="ORF">A4X03_0g3067</name>
</gene>
<evidence type="ECO:0000313" key="2">
    <source>
        <dbReference type="Proteomes" id="UP000077671"/>
    </source>
</evidence>
<reference evidence="1" key="1">
    <citation type="submission" date="2016-04" db="EMBL/GenBank/DDBJ databases">
        <authorList>
            <person name="Nguyen H.D."/>
            <person name="Kesanakurti P."/>
            <person name="Cullis J."/>
            <person name="Levesque C.A."/>
            <person name="Hambleton S."/>
        </authorList>
    </citation>
    <scope>NUCLEOTIDE SEQUENCE</scope>
    <source>
        <strain evidence="1">DAOMC 238032</strain>
    </source>
</reference>
<sequence length="656" mass="74969">MSLAVPSHPRGAAAQVWAISELAIEIMSYLVRERIDLVTLSTVSKQLRALALPLLVHDLDVSLTKVPSYVTFLKANPGLVDNIKHLRVWDDNLTYGACHQVDDDFERHAIFTEEDEEQVEEECQWMEAEEKNLAGEAGRWCRAAPLFETISTNRTKALMPAIDVSAGATTMAGFTGLLEDHDEVLERTVALRVSANDPERRSGYEHDEIWQEYVQTIYASRWRHFADTMTKMCGSESEAALRLFQLEDHGDVQMSRRDIMEHVWSSIQTGLLRTVEDLSLRFWMCMHHNDRVTVVLGATWPQLRSLRLVATAGIVLHWTVIQQVLDDFLTRHPLLERIHISNWDFVSPAPIPQYFPNLKVCSIEKTSTKHLGAFLARHFETIRDLTVPVCRDYDVEAILPDPNVVPKLDILRASPLVAAKFVRRGAKIRHFQFDKVPNFQEIQLQEWLFPIPEAADAVTCLDIEFEEPSIMEVVEELSSALPAAAFPNLTELALRHCRDEPLSIAEMDRMEWEEEQTRDPTTMLTDLFAAMKDHKSLRALRVAYPHAKPLPPDTVLDLDDGDMMPSRLEYLSWHMDDVKRERTQYFRLVTVDRPGLPLADSSEGTTTSGVSIRLDRLPASFACRIDGRGAWHYPERMVREDRTLFDHSCHPPRLLV</sequence>